<reference evidence="3" key="2">
    <citation type="submission" date="2015-01" db="EMBL/GenBank/DDBJ databases">
        <title>Evolutionary Origins and Diversification of the Mycorrhizal Mutualists.</title>
        <authorList>
            <consortium name="DOE Joint Genome Institute"/>
            <consortium name="Mycorrhizal Genomics Consortium"/>
            <person name="Kohler A."/>
            <person name="Kuo A."/>
            <person name="Nagy L.G."/>
            <person name="Floudas D."/>
            <person name="Copeland A."/>
            <person name="Barry K.W."/>
            <person name="Cichocki N."/>
            <person name="Veneault-Fourrey C."/>
            <person name="LaButti K."/>
            <person name="Lindquist E.A."/>
            <person name="Lipzen A."/>
            <person name="Lundell T."/>
            <person name="Morin E."/>
            <person name="Murat C."/>
            <person name="Riley R."/>
            <person name="Ohm R."/>
            <person name="Sun H."/>
            <person name="Tunlid A."/>
            <person name="Henrissat B."/>
            <person name="Grigoriev I.V."/>
            <person name="Hibbett D.S."/>
            <person name="Martin F."/>
        </authorList>
    </citation>
    <scope>NUCLEOTIDE SEQUENCE [LARGE SCALE GENOMIC DNA]</scope>
    <source>
        <strain evidence="3">UH-Slu-Lm8-n1</strain>
    </source>
</reference>
<dbReference type="GO" id="GO:0016020">
    <property type="term" value="C:membrane"/>
    <property type="evidence" value="ECO:0007669"/>
    <property type="project" value="TreeGrafter"/>
</dbReference>
<dbReference type="PANTHER" id="PTHR12358:SF105">
    <property type="entry name" value="DAGKC DOMAIN-CONTAINING PROTEIN"/>
    <property type="match status" value="1"/>
</dbReference>
<dbReference type="GO" id="GO:0001727">
    <property type="term" value="F:lipid kinase activity"/>
    <property type="evidence" value="ECO:0007669"/>
    <property type="project" value="TreeGrafter"/>
</dbReference>
<dbReference type="EMBL" id="KN835166">
    <property type="protein sequence ID" value="KIK45921.1"/>
    <property type="molecule type" value="Genomic_DNA"/>
</dbReference>
<organism evidence="2 3">
    <name type="scientific">Suillus luteus UH-Slu-Lm8-n1</name>
    <dbReference type="NCBI Taxonomy" id="930992"/>
    <lineage>
        <taxon>Eukaryota</taxon>
        <taxon>Fungi</taxon>
        <taxon>Dikarya</taxon>
        <taxon>Basidiomycota</taxon>
        <taxon>Agaricomycotina</taxon>
        <taxon>Agaricomycetes</taxon>
        <taxon>Agaricomycetidae</taxon>
        <taxon>Boletales</taxon>
        <taxon>Suillineae</taxon>
        <taxon>Suillaceae</taxon>
        <taxon>Suillus</taxon>
    </lineage>
</organism>
<dbReference type="Pfam" id="PF00781">
    <property type="entry name" value="DAGK_cat"/>
    <property type="match status" value="1"/>
</dbReference>
<dbReference type="InterPro" id="IPR016064">
    <property type="entry name" value="NAD/diacylglycerol_kinase_sf"/>
</dbReference>
<dbReference type="SUPFAM" id="SSF111331">
    <property type="entry name" value="NAD kinase/diacylglycerol kinase-like"/>
    <property type="match status" value="1"/>
</dbReference>
<feature type="domain" description="DAGKc" evidence="1">
    <location>
        <begin position="3"/>
        <end position="159"/>
    </location>
</feature>
<sequence>MAMASSPLLVMHNPVCGNGTAEAFFNEYVFPRLEEANVQVTQKMATAEAGHAGTIVFEFLERYEGNVTVILGSGDGTLHEIINALSLVALKGVRENVLSSSVRVVLVPCGTANALYCSLFKPTSMTDLESPAYKLKSLEAFIRGSNVVPLTLAVTTLSSPPSSKQHLSKVVVSAVVTSTALHASILHDSESLRKEVPDIERFKVAARNNITQWYSSHVKLLPTSSARAVEIYDPDKKIFVTHEESDDHGIVDVYGPFAYFLSTVNVDRLEPAFRITPLMSDFVSSEVSLDLVMVRPHRDPTFVMDTIEARNAFAEKSNAVLTAAYQDGNHINLRYTDDGKITSEGTGSTVIEYIRCGGWEWIPDDVDEKAHLLCSDGAIFSIVKGGRAVCRAASPADGAGFLVYV</sequence>
<dbReference type="HOGENOM" id="CLU_048757_0_0_1"/>
<dbReference type="InterPro" id="IPR050187">
    <property type="entry name" value="Lipid_Phosphate_FormReg"/>
</dbReference>
<evidence type="ECO:0000313" key="2">
    <source>
        <dbReference type="EMBL" id="KIK45921.1"/>
    </source>
</evidence>
<dbReference type="GO" id="GO:0005737">
    <property type="term" value="C:cytoplasm"/>
    <property type="evidence" value="ECO:0007669"/>
    <property type="project" value="TreeGrafter"/>
</dbReference>
<dbReference type="STRING" id="930992.A0A0D0AW45"/>
<dbReference type="GO" id="GO:0046512">
    <property type="term" value="P:sphingosine biosynthetic process"/>
    <property type="evidence" value="ECO:0007669"/>
    <property type="project" value="TreeGrafter"/>
</dbReference>
<protein>
    <submittedName>
        <fullName evidence="2">Unplaced genomic scaffold CY34scaffold_35, whole genome shotgun sequence</fullName>
    </submittedName>
</protein>
<name>A0A0D0AW45_9AGAM</name>
<reference evidence="2 3" key="1">
    <citation type="submission" date="2014-04" db="EMBL/GenBank/DDBJ databases">
        <authorList>
            <consortium name="DOE Joint Genome Institute"/>
            <person name="Kuo A."/>
            <person name="Ruytinx J."/>
            <person name="Rineau F."/>
            <person name="Colpaert J."/>
            <person name="Kohler A."/>
            <person name="Nagy L.G."/>
            <person name="Floudas D."/>
            <person name="Copeland A."/>
            <person name="Barry K.W."/>
            <person name="Cichocki N."/>
            <person name="Veneault-Fourrey C."/>
            <person name="LaButti K."/>
            <person name="Lindquist E.A."/>
            <person name="Lipzen A."/>
            <person name="Lundell T."/>
            <person name="Morin E."/>
            <person name="Murat C."/>
            <person name="Sun H."/>
            <person name="Tunlid A."/>
            <person name="Henrissat B."/>
            <person name="Grigoriev I.V."/>
            <person name="Hibbett D.S."/>
            <person name="Martin F."/>
            <person name="Nordberg H.P."/>
            <person name="Cantor M.N."/>
            <person name="Hua S.X."/>
        </authorList>
    </citation>
    <scope>NUCLEOTIDE SEQUENCE [LARGE SCALE GENOMIC DNA]</scope>
    <source>
        <strain evidence="2 3">UH-Slu-Lm8-n1</strain>
    </source>
</reference>
<gene>
    <name evidence="2" type="ORF">CY34DRAFT_801081</name>
</gene>
<dbReference type="PROSITE" id="PS50146">
    <property type="entry name" value="DAGK"/>
    <property type="match status" value="1"/>
</dbReference>
<dbReference type="InterPro" id="IPR001206">
    <property type="entry name" value="Diacylglycerol_kinase_cat_dom"/>
</dbReference>
<keyword evidence="3" id="KW-1185">Reference proteome</keyword>
<dbReference type="InParanoid" id="A0A0D0AW45"/>
<dbReference type="SMART" id="SM00046">
    <property type="entry name" value="DAGKc"/>
    <property type="match status" value="1"/>
</dbReference>
<accession>A0A0D0AW45</accession>
<proteinExistence type="predicted"/>
<dbReference type="AlphaFoldDB" id="A0A0D0AW45"/>
<evidence type="ECO:0000313" key="3">
    <source>
        <dbReference type="Proteomes" id="UP000054485"/>
    </source>
</evidence>
<dbReference type="Gene3D" id="3.40.50.10330">
    <property type="entry name" value="Probable inorganic polyphosphate/atp-NAD kinase, domain 1"/>
    <property type="match status" value="1"/>
</dbReference>
<evidence type="ECO:0000259" key="1">
    <source>
        <dbReference type="PROSITE" id="PS50146"/>
    </source>
</evidence>
<dbReference type="Proteomes" id="UP000054485">
    <property type="component" value="Unassembled WGS sequence"/>
</dbReference>
<dbReference type="OrthoDB" id="336240at2759"/>
<dbReference type="PANTHER" id="PTHR12358">
    <property type="entry name" value="SPHINGOSINE KINASE"/>
    <property type="match status" value="1"/>
</dbReference>
<dbReference type="InterPro" id="IPR017438">
    <property type="entry name" value="ATP-NAD_kinase_N"/>
</dbReference>